<feature type="compositionally biased region" description="Basic residues" evidence="1">
    <location>
        <begin position="1"/>
        <end position="13"/>
    </location>
</feature>
<dbReference type="AlphaFoldDB" id="A0A2V4UAP7"/>
<name>A0A2V4UAP7_9BURK</name>
<feature type="region of interest" description="Disordered" evidence="1">
    <location>
        <begin position="1"/>
        <end position="52"/>
    </location>
</feature>
<proteinExistence type="predicted"/>
<evidence type="ECO:0000256" key="1">
    <source>
        <dbReference type="SAM" id="MobiDB-lite"/>
    </source>
</evidence>
<dbReference type="Proteomes" id="UP000247772">
    <property type="component" value="Unassembled WGS sequence"/>
</dbReference>
<evidence type="ECO:0000313" key="2">
    <source>
        <dbReference type="EMBL" id="PYE12888.1"/>
    </source>
</evidence>
<accession>A0A2V4UAP7</accession>
<dbReference type="EMBL" id="QJSQ01000051">
    <property type="protein sequence ID" value="PYE12888.1"/>
    <property type="molecule type" value="Genomic_DNA"/>
</dbReference>
<gene>
    <name evidence="2" type="ORF">C7410_15125</name>
</gene>
<feature type="compositionally biased region" description="Polar residues" evidence="1">
    <location>
        <begin position="34"/>
        <end position="46"/>
    </location>
</feature>
<comment type="caution">
    <text evidence="2">The sequence shown here is derived from an EMBL/GenBank/DDBJ whole genome shotgun (WGS) entry which is preliminary data.</text>
</comment>
<evidence type="ECO:0000313" key="3">
    <source>
        <dbReference type="Proteomes" id="UP000247772"/>
    </source>
</evidence>
<reference evidence="2 3" key="1">
    <citation type="submission" date="2018-06" db="EMBL/GenBank/DDBJ databases">
        <title>Genomic Encyclopedia of Type Strains, Phase IV (KMG-V): Genome sequencing to study the core and pangenomes of soil and plant-associated prokaryotes.</title>
        <authorList>
            <person name="Whitman W."/>
        </authorList>
    </citation>
    <scope>NUCLEOTIDE SEQUENCE [LARGE SCALE GENOMIC DNA]</scope>
    <source>
        <strain evidence="2 3">SRCL-318</strain>
    </source>
</reference>
<sequence>MCRRNAYYARRRTPAAAREHGGRKTGLANYEPKNGTQKPAGPTQSPGPLGCGCRFAHPEKAAATVTHSAARNT</sequence>
<protein>
    <submittedName>
        <fullName evidence="2">Uncharacterized protein</fullName>
    </submittedName>
</protein>
<organism evidence="2 3">
    <name type="scientific">Paraburkholderia silvatlantica</name>
    <dbReference type="NCBI Taxonomy" id="321895"/>
    <lineage>
        <taxon>Bacteria</taxon>
        <taxon>Pseudomonadati</taxon>
        <taxon>Pseudomonadota</taxon>
        <taxon>Betaproteobacteria</taxon>
        <taxon>Burkholderiales</taxon>
        <taxon>Burkholderiaceae</taxon>
        <taxon>Paraburkholderia</taxon>
    </lineage>
</organism>